<evidence type="ECO:0000313" key="10">
    <source>
        <dbReference type="EMBL" id="ATA82288.1"/>
    </source>
</evidence>
<dbReference type="GO" id="GO:0003866">
    <property type="term" value="F:3-phosphoshikimate 1-carboxyvinyltransferase activity"/>
    <property type="evidence" value="ECO:0007669"/>
    <property type="project" value="UniProtKB-EC"/>
</dbReference>
<accession>A0A250FE23</accession>
<keyword evidence="6" id="KW-0057">Aromatic amino acid biosynthesis</keyword>
<evidence type="ECO:0000313" key="11">
    <source>
        <dbReference type="Proteomes" id="UP000217276"/>
    </source>
</evidence>
<dbReference type="InterPro" id="IPR036968">
    <property type="entry name" value="Enolpyruvate_Tfrase_sf"/>
</dbReference>
<dbReference type="RefSeq" id="WP_095914319.1">
    <property type="nucleotide sequence ID" value="NZ_CP022384.1"/>
</dbReference>
<dbReference type="PIRSF" id="PIRSF000505">
    <property type="entry name" value="EPSPS"/>
    <property type="match status" value="1"/>
</dbReference>
<keyword evidence="4" id="KW-0028">Amino-acid biosynthesis</keyword>
<evidence type="ECO:0000256" key="5">
    <source>
        <dbReference type="ARBA" id="ARBA00022679"/>
    </source>
</evidence>
<dbReference type="Proteomes" id="UP000217276">
    <property type="component" value="Chromosome"/>
</dbReference>
<name>A0A250FE23_9FLAO</name>
<organism evidence="10 11">
    <name type="scientific">Capnocytophaga leadbetteri</name>
    <dbReference type="NCBI Taxonomy" id="327575"/>
    <lineage>
        <taxon>Bacteria</taxon>
        <taxon>Pseudomonadati</taxon>
        <taxon>Bacteroidota</taxon>
        <taxon>Flavobacteriia</taxon>
        <taxon>Flavobacteriales</taxon>
        <taxon>Flavobacteriaceae</taxon>
        <taxon>Capnocytophaga</taxon>
    </lineage>
</organism>
<dbReference type="GO" id="GO:0009423">
    <property type="term" value="P:chorismate biosynthetic process"/>
    <property type="evidence" value="ECO:0007669"/>
    <property type="project" value="UniProtKB-UniPathway"/>
</dbReference>
<dbReference type="KEGG" id="clk:CGC53_08000"/>
<dbReference type="PANTHER" id="PTHR21090:SF5">
    <property type="entry name" value="PENTAFUNCTIONAL AROM POLYPEPTIDE"/>
    <property type="match status" value="1"/>
</dbReference>
<dbReference type="GO" id="GO:0008652">
    <property type="term" value="P:amino acid biosynthetic process"/>
    <property type="evidence" value="ECO:0007669"/>
    <property type="project" value="UniProtKB-KW"/>
</dbReference>
<dbReference type="GO" id="GO:0009073">
    <property type="term" value="P:aromatic amino acid family biosynthetic process"/>
    <property type="evidence" value="ECO:0007669"/>
    <property type="project" value="UniProtKB-KW"/>
</dbReference>
<comment type="catalytic activity">
    <reaction evidence="8">
        <text>3-phosphoshikimate + phosphoenolpyruvate = 5-O-(1-carboxyvinyl)-3-phosphoshikimate + phosphate</text>
        <dbReference type="Rhea" id="RHEA:21256"/>
        <dbReference type="ChEBI" id="CHEBI:43474"/>
        <dbReference type="ChEBI" id="CHEBI:57701"/>
        <dbReference type="ChEBI" id="CHEBI:58702"/>
        <dbReference type="ChEBI" id="CHEBI:145989"/>
        <dbReference type="EC" id="2.5.1.19"/>
    </reaction>
    <physiologicalReaction direction="left-to-right" evidence="8">
        <dbReference type="Rhea" id="RHEA:21257"/>
    </physiologicalReaction>
</comment>
<evidence type="ECO:0000256" key="7">
    <source>
        <dbReference type="ARBA" id="ARBA00030046"/>
    </source>
</evidence>
<keyword evidence="11" id="KW-1185">Reference proteome</keyword>
<evidence type="ECO:0000256" key="1">
    <source>
        <dbReference type="ARBA" id="ARBA00004811"/>
    </source>
</evidence>
<evidence type="ECO:0000256" key="2">
    <source>
        <dbReference type="ARBA" id="ARBA00009948"/>
    </source>
</evidence>
<dbReference type="UniPathway" id="UPA00053">
    <property type="reaction ID" value="UER00089"/>
</dbReference>
<evidence type="ECO:0000256" key="8">
    <source>
        <dbReference type="ARBA" id="ARBA00044633"/>
    </source>
</evidence>
<feature type="domain" description="Enolpyruvate transferase" evidence="9">
    <location>
        <begin position="63"/>
        <end position="398"/>
    </location>
</feature>
<evidence type="ECO:0000256" key="3">
    <source>
        <dbReference type="ARBA" id="ARBA00012450"/>
    </source>
</evidence>
<dbReference type="AlphaFoldDB" id="A0A250FE23"/>
<reference evidence="11" key="1">
    <citation type="submission" date="2017-06" db="EMBL/GenBank/DDBJ databases">
        <title>Capnocytophaga spp. assemblies.</title>
        <authorList>
            <person name="Gulvik C.A."/>
        </authorList>
    </citation>
    <scope>NUCLEOTIDE SEQUENCE [LARGE SCALE GENOMIC DNA]</scope>
    <source>
        <strain evidence="11">H6253</strain>
    </source>
</reference>
<comment type="similarity">
    <text evidence="2">Belongs to the EPSP synthase family.</text>
</comment>
<protein>
    <recommendedName>
        <fullName evidence="3">3-phosphoshikimate 1-carboxyvinyltransferase</fullName>
        <ecNumber evidence="3">2.5.1.19</ecNumber>
    </recommendedName>
    <alternativeName>
        <fullName evidence="7">5-enolpyruvylshikimate-3-phosphate synthase</fullName>
    </alternativeName>
</protein>
<gene>
    <name evidence="10" type="ORF">CGC53_08000</name>
</gene>
<dbReference type="SUPFAM" id="SSF55205">
    <property type="entry name" value="EPT/RTPC-like"/>
    <property type="match status" value="1"/>
</dbReference>
<dbReference type="EMBL" id="CP022384">
    <property type="protein sequence ID" value="ATA82288.1"/>
    <property type="molecule type" value="Genomic_DNA"/>
</dbReference>
<dbReference type="InterPro" id="IPR001986">
    <property type="entry name" value="Enolpyruvate_Tfrase_dom"/>
</dbReference>
<sequence length="410" mass="44728">MDISLSKSSLRSGQSLQLSGSKSESNRALLLQALYPELSISNLSTADDTHLLLKALYSCTPLIDVHHAGTAMRFLTAYFAAQLGADVLLMGSERMHQRPIALLVDALRSLGADITYTEKEGFPPLRIRGKELNGSRVSLQGNVSSQYSSALLLIAPTLPNGLHLELTGSITSLPYLQMTLDLLSYCIGEEHVHFSGNEIRITPADSLQNYHWQVESDWSSASYWYSFVALSPIGTTLSLRDFKQPSLQGDSALQQLYRTLGVTTTLNDTTLTLTKVSAPQTDCFTADLNATPDIAQTLAVTCLGLGIGCALSGLHTLSIKETDRLTALQTELSKFGAEVTITTDSLQFPPCRSLNSGVQVATYNDHRMAMAFAPLMLLTSLIILDKEVVTKSYPTFWQDVAQLTVEDEEK</sequence>
<evidence type="ECO:0000259" key="9">
    <source>
        <dbReference type="Pfam" id="PF00275"/>
    </source>
</evidence>
<dbReference type="InterPro" id="IPR013792">
    <property type="entry name" value="RNA3'P_cycl/enolpyr_Trfase_a/b"/>
</dbReference>
<evidence type="ECO:0000256" key="6">
    <source>
        <dbReference type="ARBA" id="ARBA00023141"/>
    </source>
</evidence>
<dbReference type="Pfam" id="PF00275">
    <property type="entry name" value="EPSP_synthase"/>
    <property type="match status" value="1"/>
</dbReference>
<dbReference type="PANTHER" id="PTHR21090">
    <property type="entry name" value="AROM/DEHYDROQUINATE SYNTHASE"/>
    <property type="match status" value="1"/>
</dbReference>
<keyword evidence="5 10" id="KW-0808">Transferase</keyword>
<comment type="pathway">
    <text evidence="1">Metabolic intermediate biosynthesis; chorismate biosynthesis; chorismate from D-erythrose 4-phosphate and phosphoenolpyruvate: step 6/7.</text>
</comment>
<dbReference type="EC" id="2.5.1.19" evidence="3"/>
<proteinExistence type="inferred from homology"/>
<dbReference type="InterPro" id="IPR006264">
    <property type="entry name" value="EPSP_synthase"/>
</dbReference>
<evidence type="ECO:0000256" key="4">
    <source>
        <dbReference type="ARBA" id="ARBA00022605"/>
    </source>
</evidence>
<dbReference type="Gene3D" id="3.65.10.10">
    <property type="entry name" value="Enolpyruvate transferase domain"/>
    <property type="match status" value="2"/>
</dbReference>